<evidence type="ECO:0000313" key="2">
    <source>
        <dbReference type="Proteomes" id="UP001176429"/>
    </source>
</evidence>
<dbReference type="Proteomes" id="UP001176429">
    <property type="component" value="Unassembled WGS sequence"/>
</dbReference>
<sequence>MPANVNLLKTRAECDEALASLTREKASYDRSEYNDTYADNAAAYTASTNAKKLAKAEADVVRYTADVARTDISATELNAAKRSLIDAKARREKLQLSDPAATGPAAYLGEVNDDQTDKQLEVLQGAIDDVTAHKDTLSA</sequence>
<evidence type="ECO:0000313" key="1">
    <source>
        <dbReference type="EMBL" id="MDO7876994.1"/>
    </source>
</evidence>
<dbReference type="RefSeq" id="WP_305008388.1">
    <property type="nucleotide sequence ID" value="NZ_JAUQSY010000015.1"/>
</dbReference>
<dbReference type="EMBL" id="JAUQSY010000015">
    <property type="protein sequence ID" value="MDO7876994.1"/>
    <property type="molecule type" value="Genomic_DNA"/>
</dbReference>
<comment type="caution">
    <text evidence="1">The sequence shown here is derived from an EMBL/GenBank/DDBJ whole genome shotgun (WGS) entry which is preliminary data.</text>
</comment>
<proteinExistence type="predicted"/>
<name>A0ABT9BFE3_9BACT</name>
<gene>
    <name evidence="1" type="ORF">Q5H93_19770</name>
</gene>
<accession>A0ABT9BFE3</accession>
<reference evidence="1" key="1">
    <citation type="submission" date="2023-07" db="EMBL/GenBank/DDBJ databases">
        <authorList>
            <person name="Kim M.K."/>
        </authorList>
    </citation>
    <scope>NUCLEOTIDE SEQUENCE</scope>
    <source>
        <strain evidence="1">ASUV-10-1</strain>
    </source>
</reference>
<organism evidence="1 2">
    <name type="scientific">Hymenobacter aranciens</name>
    <dbReference type="NCBI Taxonomy" id="3063996"/>
    <lineage>
        <taxon>Bacteria</taxon>
        <taxon>Pseudomonadati</taxon>
        <taxon>Bacteroidota</taxon>
        <taxon>Cytophagia</taxon>
        <taxon>Cytophagales</taxon>
        <taxon>Hymenobacteraceae</taxon>
        <taxon>Hymenobacter</taxon>
    </lineage>
</organism>
<protein>
    <submittedName>
        <fullName evidence="1">Uncharacterized protein</fullName>
    </submittedName>
</protein>
<keyword evidence="2" id="KW-1185">Reference proteome</keyword>